<dbReference type="PANTHER" id="PTHR31379">
    <property type="entry name" value="F-BOX C PROTEIN-RELATED-RELATED"/>
    <property type="match status" value="1"/>
</dbReference>
<dbReference type="PANTHER" id="PTHR31379:SF1">
    <property type="entry name" value="F-BOX C PROTEIN-RELATED"/>
    <property type="match status" value="1"/>
</dbReference>
<dbReference type="OrthoDB" id="5910451at2759"/>
<comment type="caution">
    <text evidence="1">The sequence shown here is derived from an EMBL/GenBank/DDBJ whole genome shotgun (WGS) entry which is preliminary data.</text>
</comment>
<dbReference type="InterPro" id="IPR021942">
    <property type="entry name" value="DUF3557"/>
</dbReference>
<keyword evidence="2" id="KW-1185">Reference proteome</keyword>
<gene>
    <name evidence="1" type="primary">Cnig_chr_I.g161</name>
    <name evidence="1" type="ORF">B9Z55_000161</name>
</gene>
<evidence type="ECO:0000313" key="2">
    <source>
        <dbReference type="Proteomes" id="UP000230233"/>
    </source>
</evidence>
<evidence type="ECO:0000313" key="1">
    <source>
        <dbReference type="EMBL" id="PIC50885.1"/>
    </source>
</evidence>
<name>A0A2G5VGH7_9PELO</name>
<dbReference type="AlphaFoldDB" id="A0A2G5VGH7"/>
<proteinExistence type="predicted"/>
<dbReference type="Proteomes" id="UP000230233">
    <property type="component" value="Chromosome I"/>
</dbReference>
<reference evidence="2" key="1">
    <citation type="submission" date="2017-10" db="EMBL/GenBank/DDBJ databases">
        <title>Rapid genome shrinkage in a self-fertile nematode reveals novel sperm competition proteins.</title>
        <authorList>
            <person name="Yin D."/>
            <person name="Schwarz E.M."/>
            <person name="Thomas C.G."/>
            <person name="Felde R.L."/>
            <person name="Korf I.F."/>
            <person name="Cutter A.D."/>
            <person name="Schartner C.M."/>
            <person name="Ralston E.J."/>
            <person name="Meyer B.J."/>
            <person name="Haag E.S."/>
        </authorList>
    </citation>
    <scope>NUCLEOTIDE SEQUENCE [LARGE SCALE GENOMIC DNA]</scope>
    <source>
        <strain evidence="2">JU1422</strain>
    </source>
</reference>
<sequence>MSQPLLLKELRETVFENMDPNFRFHLSLHLPSLRSVEKGAHLYINDLMLKENEIPVNYTAYQQAGTTYKLSIERKYRGRNPELRKCGSLDHDVDEFGFRTNTKDIMMNGDVCMENGSRNEESAATMRNTLIYRTTGLKIGRSRDQMAASEYEPSLKLTISSLNREPRIYRSSKITKI</sequence>
<organism evidence="1 2">
    <name type="scientific">Caenorhabditis nigoni</name>
    <dbReference type="NCBI Taxonomy" id="1611254"/>
    <lineage>
        <taxon>Eukaryota</taxon>
        <taxon>Metazoa</taxon>
        <taxon>Ecdysozoa</taxon>
        <taxon>Nematoda</taxon>
        <taxon>Chromadorea</taxon>
        <taxon>Rhabditida</taxon>
        <taxon>Rhabditina</taxon>
        <taxon>Rhabditomorpha</taxon>
        <taxon>Rhabditoidea</taxon>
        <taxon>Rhabditidae</taxon>
        <taxon>Peloderinae</taxon>
        <taxon>Caenorhabditis</taxon>
    </lineage>
</organism>
<protein>
    <submittedName>
        <fullName evidence="1">Uncharacterized protein</fullName>
    </submittedName>
</protein>
<dbReference type="EMBL" id="PDUG01000001">
    <property type="protein sequence ID" value="PIC50885.1"/>
    <property type="molecule type" value="Genomic_DNA"/>
</dbReference>
<accession>A0A2G5VGH7</accession>